<dbReference type="SMART" id="SM00312">
    <property type="entry name" value="PX"/>
    <property type="match status" value="1"/>
</dbReference>
<keyword evidence="6" id="KW-0072">Autophagy</keyword>
<dbReference type="AlphaFoldDB" id="A0A1E3PI46"/>
<dbReference type="CDD" id="cd06867">
    <property type="entry name" value="PX_SNX41_42"/>
    <property type="match status" value="1"/>
</dbReference>
<dbReference type="PROSITE" id="PS50195">
    <property type="entry name" value="PX"/>
    <property type="match status" value="1"/>
</dbReference>
<dbReference type="GO" id="GO:0035091">
    <property type="term" value="F:phosphatidylinositol binding"/>
    <property type="evidence" value="ECO:0007669"/>
    <property type="project" value="InterPro"/>
</dbReference>
<reference evidence="10 11" key="1">
    <citation type="journal article" date="2016" name="Proc. Natl. Acad. Sci. U.S.A.">
        <title>Comparative genomics of biotechnologically important yeasts.</title>
        <authorList>
            <person name="Riley R."/>
            <person name="Haridas S."/>
            <person name="Wolfe K.H."/>
            <person name="Lopes M.R."/>
            <person name="Hittinger C.T."/>
            <person name="Goeker M."/>
            <person name="Salamov A.A."/>
            <person name="Wisecaver J.H."/>
            <person name="Long T.M."/>
            <person name="Calvey C.H."/>
            <person name="Aerts A.L."/>
            <person name="Barry K.W."/>
            <person name="Choi C."/>
            <person name="Clum A."/>
            <person name="Coughlan A.Y."/>
            <person name="Deshpande S."/>
            <person name="Douglass A.P."/>
            <person name="Hanson S.J."/>
            <person name="Klenk H.-P."/>
            <person name="LaButti K.M."/>
            <person name="Lapidus A."/>
            <person name="Lindquist E.A."/>
            <person name="Lipzen A.M."/>
            <person name="Meier-Kolthoff J.P."/>
            <person name="Ohm R.A."/>
            <person name="Otillar R.P."/>
            <person name="Pangilinan J.L."/>
            <person name="Peng Y."/>
            <person name="Rokas A."/>
            <person name="Rosa C.A."/>
            <person name="Scheuner C."/>
            <person name="Sibirny A.A."/>
            <person name="Slot J.C."/>
            <person name="Stielow J.B."/>
            <person name="Sun H."/>
            <person name="Kurtzman C.P."/>
            <person name="Blackwell M."/>
            <person name="Grigoriev I.V."/>
            <person name="Jeffries T.W."/>
        </authorList>
    </citation>
    <scope>NUCLEOTIDE SEQUENCE [LARGE SCALE GENOMIC DNA]</scope>
    <source>
        <strain evidence="10 11">DSM 6958</strain>
    </source>
</reference>
<evidence type="ECO:0000256" key="3">
    <source>
        <dbReference type="ARBA" id="ARBA00022448"/>
    </source>
</evidence>
<dbReference type="GO" id="GO:0010008">
    <property type="term" value="C:endosome membrane"/>
    <property type="evidence" value="ECO:0007669"/>
    <property type="project" value="UniProtKB-SubCell"/>
</dbReference>
<dbReference type="Pfam" id="PF09325">
    <property type="entry name" value="Vps5"/>
    <property type="match status" value="1"/>
</dbReference>
<comment type="subcellular location">
    <subcellularLocation>
        <location evidence="1">Endosome membrane</location>
        <topology evidence="1">Peripheral membrane protein</topology>
    </subcellularLocation>
</comment>
<gene>
    <name evidence="10" type="ORF">NADFUDRAFT_24919</name>
</gene>
<dbReference type="Gene3D" id="1.20.1270.60">
    <property type="entry name" value="Arfaptin homology (AH) domain/BAR domain"/>
    <property type="match status" value="1"/>
</dbReference>
<evidence type="ECO:0000256" key="5">
    <source>
        <dbReference type="ARBA" id="ARBA00022927"/>
    </source>
</evidence>
<dbReference type="PANTHER" id="PTHR46979:SF2">
    <property type="entry name" value="SORTING NEXIN-41"/>
    <property type="match status" value="1"/>
</dbReference>
<sequence>MDNEGSAPIRIVEASKSREGTSRGFIAYTIKIGDLSVRRRYSEFGSLRATLTKMFPTIIIPPIPEKHAISNYIATSPSKVREDMATIEHRQRMLTIFLNRCKSIRQIRESSVFQRFLDSNVSWGEVLNSPPVSLLPKSILKAPPLDPSSPSEAHTHLPIPASSAKLRITKEDKTFVLAEQNAKEYESVVAGSLDKTNRRIIRRYSDIAHDCSELGAYFNAFSLEEDSVLAPSIEMVGQAIDNSYISANVLLGSLSTYFSEPLGETAQFASVVRSVLKYRRQKALQVEITGEQLAEKMASLAELERVERESQRLNSILQKDLSRSASLSPEILTPTSAQTPPRKKSGFKIPGMSAISSAVHGFIDADPETTRRNNIGKTREQISYLRAALDAAKEDLKAASNSIKTDLDRFQQSKEKDLRLMMISYLRNHVEWAKKNAEAWEGAKTEIDKI</sequence>
<dbReference type="GO" id="GO:0015031">
    <property type="term" value="P:protein transport"/>
    <property type="evidence" value="ECO:0007669"/>
    <property type="project" value="UniProtKB-KW"/>
</dbReference>
<dbReference type="InterPro" id="IPR044106">
    <property type="entry name" value="PX_Snx41/Atg20"/>
</dbReference>
<keyword evidence="11" id="KW-1185">Reference proteome</keyword>
<name>A0A1E3PI46_9ASCO</name>
<keyword evidence="3" id="KW-0813">Transport</keyword>
<dbReference type="Pfam" id="PF00787">
    <property type="entry name" value="PX"/>
    <property type="match status" value="1"/>
</dbReference>
<comment type="similarity">
    <text evidence="2">Belongs to the sorting nexin family.</text>
</comment>
<dbReference type="Proteomes" id="UP000095009">
    <property type="component" value="Unassembled WGS sequence"/>
</dbReference>
<dbReference type="InterPro" id="IPR036871">
    <property type="entry name" value="PX_dom_sf"/>
</dbReference>
<evidence type="ECO:0000259" key="9">
    <source>
        <dbReference type="PROSITE" id="PS50195"/>
    </source>
</evidence>
<dbReference type="EMBL" id="KV454410">
    <property type="protein sequence ID" value="ODQ65085.1"/>
    <property type="molecule type" value="Genomic_DNA"/>
</dbReference>
<keyword evidence="8" id="KW-0472">Membrane</keyword>
<dbReference type="InterPro" id="IPR001683">
    <property type="entry name" value="PX_dom"/>
</dbReference>
<keyword evidence="7" id="KW-0446">Lipid-binding</keyword>
<evidence type="ECO:0000256" key="8">
    <source>
        <dbReference type="ARBA" id="ARBA00023136"/>
    </source>
</evidence>
<dbReference type="InterPro" id="IPR027267">
    <property type="entry name" value="AH/BAR_dom_sf"/>
</dbReference>
<proteinExistence type="inferred from homology"/>
<evidence type="ECO:0000256" key="4">
    <source>
        <dbReference type="ARBA" id="ARBA00022753"/>
    </source>
</evidence>
<dbReference type="Gene3D" id="3.30.1520.10">
    <property type="entry name" value="Phox-like domain"/>
    <property type="match status" value="1"/>
</dbReference>
<evidence type="ECO:0000256" key="2">
    <source>
        <dbReference type="ARBA" id="ARBA00010883"/>
    </source>
</evidence>
<dbReference type="PANTHER" id="PTHR46979">
    <property type="entry name" value="SORTING NEXIN-41"/>
    <property type="match status" value="1"/>
</dbReference>
<dbReference type="GO" id="GO:0006914">
    <property type="term" value="P:autophagy"/>
    <property type="evidence" value="ECO:0007669"/>
    <property type="project" value="UniProtKB-KW"/>
</dbReference>
<accession>A0A1E3PI46</accession>
<dbReference type="InterPro" id="IPR051079">
    <property type="entry name" value="Sorting_Nexin_Autophagy"/>
</dbReference>
<dbReference type="OrthoDB" id="289314at2759"/>
<dbReference type="InterPro" id="IPR015404">
    <property type="entry name" value="Vps5_C"/>
</dbReference>
<protein>
    <recommendedName>
        <fullName evidence="9">PX domain-containing protein</fullName>
    </recommendedName>
</protein>
<dbReference type="STRING" id="857566.A0A1E3PI46"/>
<evidence type="ECO:0000256" key="7">
    <source>
        <dbReference type="ARBA" id="ARBA00023121"/>
    </source>
</evidence>
<evidence type="ECO:0000256" key="6">
    <source>
        <dbReference type="ARBA" id="ARBA00023006"/>
    </source>
</evidence>
<evidence type="ECO:0000313" key="11">
    <source>
        <dbReference type="Proteomes" id="UP000095009"/>
    </source>
</evidence>
<dbReference type="SUPFAM" id="SSF64268">
    <property type="entry name" value="PX domain"/>
    <property type="match status" value="1"/>
</dbReference>
<dbReference type="GO" id="GO:0042147">
    <property type="term" value="P:retrograde transport, endosome to Golgi"/>
    <property type="evidence" value="ECO:0007669"/>
    <property type="project" value="InterPro"/>
</dbReference>
<feature type="domain" description="PX" evidence="9">
    <location>
        <begin position="1"/>
        <end position="123"/>
    </location>
</feature>
<keyword evidence="4" id="KW-0967">Endosome</keyword>
<evidence type="ECO:0000313" key="10">
    <source>
        <dbReference type="EMBL" id="ODQ65085.1"/>
    </source>
</evidence>
<organism evidence="10 11">
    <name type="scientific">Nadsonia fulvescens var. elongata DSM 6958</name>
    <dbReference type="NCBI Taxonomy" id="857566"/>
    <lineage>
        <taxon>Eukaryota</taxon>
        <taxon>Fungi</taxon>
        <taxon>Dikarya</taxon>
        <taxon>Ascomycota</taxon>
        <taxon>Saccharomycotina</taxon>
        <taxon>Dipodascomycetes</taxon>
        <taxon>Dipodascales</taxon>
        <taxon>Dipodascales incertae sedis</taxon>
        <taxon>Nadsonia</taxon>
    </lineage>
</organism>
<keyword evidence="5" id="KW-0653">Protein transport</keyword>
<dbReference type="GO" id="GO:0005829">
    <property type="term" value="C:cytosol"/>
    <property type="evidence" value="ECO:0007669"/>
    <property type="project" value="GOC"/>
</dbReference>
<evidence type="ECO:0000256" key="1">
    <source>
        <dbReference type="ARBA" id="ARBA00004481"/>
    </source>
</evidence>